<dbReference type="InterPro" id="IPR036724">
    <property type="entry name" value="Cobalamin-bd_sf"/>
</dbReference>
<feature type="domain" description="B12-binding" evidence="10">
    <location>
        <begin position="46"/>
        <end position="197"/>
    </location>
</feature>
<evidence type="ECO:0000256" key="8">
    <source>
        <dbReference type="ARBA" id="ARBA00023004"/>
    </source>
</evidence>
<sequence>MTRFVGNIRVEFLDPAQRSDVVYRGLETALSAKDSRRFQRVMLVSPGAILYRGDLPRCTYPLGLGYLGAMLERNGYDVRLLDCLVEGYDQIEPVDNAGEFVRYGLGARSIRDALRRWEPDVIGVSSIFSNQSDIIEEIFRIARDTVPDALLITGGAHARYFPEQYLESLDADAVFLGESENTIVEFLDWANGARPLESLQGIVVRQRSVNRIFSNKSMPLIKVARACSSDPIADLDVIPYPAWHLYNMERYFEIGAYQSPYTVGSRVAQLYTSRGCTAKCSFCTTTNFWGGKLRRRSPENVTNEIRSLVEHYGIDEYHIQDDNITNDKEHARMLFRALADIKLPWCTPQGTALWRMDEGLLDLMRDAGCYQITFAIESGVQRVLTELIRKPLDLARTRHLVRYARDIGLDVHGFFIIGMPPMFGCDGETIDEMRETYRFACNAGFTSASFFTATPIVGSELLTECLRQGFVAPDTPLYRMSYKQGLIEVPGLWTGTEIAALAHEFNTLFNRGSVKHGRRFWSEQQY</sequence>
<organism evidence="12 13">
    <name type="scientific">Burkholderia sola</name>
    <dbReference type="NCBI Taxonomy" id="2843302"/>
    <lineage>
        <taxon>Bacteria</taxon>
        <taxon>Pseudomonadati</taxon>
        <taxon>Pseudomonadota</taxon>
        <taxon>Betaproteobacteria</taxon>
        <taxon>Burkholderiales</taxon>
        <taxon>Burkholderiaceae</taxon>
        <taxon>Burkholderia</taxon>
        <taxon>Burkholderia cepacia complex</taxon>
    </lineage>
</organism>
<gene>
    <name evidence="12" type="ORF">ABXL37_01300</name>
</gene>
<keyword evidence="8" id="KW-0408">Iron</keyword>
<evidence type="ECO:0000256" key="1">
    <source>
        <dbReference type="ARBA" id="ARBA00001966"/>
    </source>
</evidence>
<keyword evidence="7" id="KW-0479">Metal-binding</keyword>
<evidence type="ECO:0000256" key="6">
    <source>
        <dbReference type="ARBA" id="ARBA00022691"/>
    </source>
</evidence>
<evidence type="ECO:0000313" key="13">
    <source>
        <dbReference type="Proteomes" id="UP001548587"/>
    </source>
</evidence>
<keyword evidence="4" id="KW-0489">Methyltransferase</keyword>
<dbReference type="SFLD" id="SFLDS00029">
    <property type="entry name" value="Radical_SAM"/>
    <property type="match status" value="1"/>
</dbReference>
<dbReference type="Proteomes" id="UP001548587">
    <property type="component" value="Unassembled WGS sequence"/>
</dbReference>
<dbReference type="Gene3D" id="3.40.50.280">
    <property type="entry name" value="Cobalamin-binding domain"/>
    <property type="match status" value="1"/>
</dbReference>
<dbReference type="InterPro" id="IPR051198">
    <property type="entry name" value="BchE-like"/>
</dbReference>
<evidence type="ECO:0000256" key="9">
    <source>
        <dbReference type="ARBA" id="ARBA00023014"/>
    </source>
</evidence>
<comment type="caution">
    <text evidence="12">The sequence shown here is derived from an EMBL/GenBank/DDBJ whole genome shotgun (WGS) entry which is preliminary data.</text>
</comment>
<dbReference type="PANTHER" id="PTHR43409">
    <property type="entry name" value="ANAEROBIC MAGNESIUM-PROTOPORPHYRIN IX MONOMETHYL ESTER CYCLASE-RELATED"/>
    <property type="match status" value="1"/>
</dbReference>
<dbReference type="CDD" id="cd02068">
    <property type="entry name" value="radical_SAM_B12_BD"/>
    <property type="match status" value="1"/>
</dbReference>
<dbReference type="InterPro" id="IPR020612">
    <property type="entry name" value="Methylthiotransferase_CS"/>
</dbReference>
<reference evidence="12 13" key="1">
    <citation type="submission" date="2024-06" db="EMBL/GenBank/DDBJ databases">
        <title>Burkholderia sola in Mexico.</title>
        <authorList>
            <person name="Estrada P."/>
        </authorList>
    </citation>
    <scope>NUCLEOTIDE SEQUENCE [LARGE SCALE GENOMIC DNA]</scope>
    <source>
        <strain evidence="12 13">CpTa8-5</strain>
    </source>
</reference>
<dbReference type="InterPro" id="IPR034466">
    <property type="entry name" value="Methyltransferase_Class_B"/>
</dbReference>
<evidence type="ECO:0000256" key="5">
    <source>
        <dbReference type="ARBA" id="ARBA00022679"/>
    </source>
</evidence>
<dbReference type="PROSITE" id="PS51918">
    <property type="entry name" value="RADICAL_SAM"/>
    <property type="match status" value="1"/>
</dbReference>
<name>A0ABV2C186_9BURK</name>
<dbReference type="EMBL" id="JBEWCH010000001">
    <property type="protein sequence ID" value="MET1472868.1"/>
    <property type="molecule type" value="Genomic_DNA"/>
</dbReference>
<dbReference type="InterPro" id="IPR007197">
    <property type="entry name" value="rSAM"/>
</dbReference>
<dbReference type="SFLD" id="SFLDF00403">
    <property type="entry name" value="phosphonoacetaldehyde_methylas"/>
    <property type="match status" value="1"/>
</dbReference>
<evidence type="ECO:0000256" key="4">
    <source>
        <dbReference type="ARBA" id="ARBA00022603"/>
    </source>
</evidence>
<dbReference type="InterPro" id="IPR034529">
    <property type="entry name" value="Fom3-like"/>
</dbReference>
<dbReference type="InterPro" id="IPR058240">
    <property type="entry name" value="rSAM_sf"/>
</dbReference>
<keyword evidence="9" id="KW-0411">Iron-sulfur</keyword>
<keyword evidence="2" id="KW-0004">4Fe-4S</keyword>
<dbReference type="Pfam" id="PF02310">
    <property type="entry name" value="B12-binding"/>
    <property type="match status" value="1"/>
</dbReference>
<dbReference type="SUPFAM" id="SSF102114">
    <property type="entry name" value="Radical SAM enzymes"/>
    <property type="match status" value="1"/>
</dbReference>
<evidence type="ECO:0000259" key="11">
    <source>
        <dbReference type="PROSITE" id="PS51918"/>
    </source>
</evidence>
<dbReference type="RefSeq" id="WP_209924254.1">
    <property type="nucleotide sequence ID" value="NZ_JBEWCH010000001.1"/>
</dbReference>
<dbReference type="PANTHER" id="PTHR43409:SF7">
    <property type="entry name" value="BLL1977 PROTEIN"/>
    <property type="match status" value="1"/>
</dbReference>
<dbReference type="SUPFAM" id="SSF52242">
    <property type="entry name" value="Cobalamin (vitamin B12)-binding domain"/>
    <property type="match status" value="1"/>
</dbReference>
<dbReference type="Gene3D" id="3.80.30.20">
    <property type="entry name" value="tm_1862 like domain"/>
    <property type="match status" value="1"/>
</dbReference>
<protein>
    <submittedName>
        <fullName evidence="12">Cobalamin-dependent protein</fullName>
    </submittedName>
</protein>
<comment type="cofactor">
    <cofactor evidence="1">
        <name>[4Fe-4S] cluster</name>
        <dbReference type="ChEBI" id="CHEBI:49883"/>
    </cofactor>
</comment>
<proteinExistence type="predicted"/>
<keyword evidence="13" id="KW-1185">Reference proteome</keyword>
<dbReference type="SFLD" id="SFLDG01123">
    <property type="entry name" value="methyltransferase_(Class_B)"/>
    <property type="match status" value="1"/>
</dbReference>
<evidence type="ECO:0000256" key="2">
    <source>
        <dbReference type="ARBA" id="ARBA00022485"/>
    </source>
</evidence>
<evidence type="ECO:0000256" key="3">
    <source>
        <dbReference type="ARBA" id="ARBA00022490"/>
    </source>
</evidence>
<dbReference type="SMART" id="SM00729">
    <property type="entry name" value="Elp3"/>
    <property type="match status" value="1"/>
</dbReference>
<dbReference type="Pfam" id="PF04055">
    <property type="entry name" value="Radical_SAM"/>
    <property type="match status" value="1"/>
</dbReference>
<dbReference type="PROSITE" id="PS01278">
    <property type="entry name" value="MTTASE_RADICAL"/>
    <property type="match status" value="1"/>
</dbReference>
<keyword evidence="5" id="KW-0808">Transferase</keyword>
<feature type="domain" description="Radical SAM core" evidence="11">
    <location>
        <begin position="262"/>
        <end position="483"/>
    </location>
</feature>
<dbReference type="InterPro" id="IPR006638">
    <property type="entry name" value="Elp3/MiaA/NifB-like_rSAM"/>
</dbReference>
<evidence type="ECO:0000259" key="10">
    <source>
        <dbReference type="PROSITE" id="PS51332"/>
    </source>
</evidence>
<accession>A0ABV2C186</accession>
<dbReference type="SFLD" id="SFLDG01082">
    <property type="entry name" value="B12-binding_domain_containing"/>
    <property type="match status" value="1"/>
</dbReference>
<evidence type="ECO:0000313" key="12">
    <source>
        <dbReference type="EMBL" id="MET1472868.1"/>
    </source>
</evidence>
<dbReference type="InterPro" id="IPR006158">
    <property type="entry name" value="Cobalamin-bd"/>
</dbReference>
<dbReference type="InterPro" id="IPR023404">
    <property type="entry name" value="rSAM_horseshoe"/>
</dbReference>
<evidence type="ECO:0000256" key="7">
    <source>
        <dbReference type="ARBA" id="ARBA00022723"/>
    </source>
</evidence>
<keyword evidence="6" id="KW-0949">S-adenosyl-L-methionine</keyword>
<keyword evidence="3" id="KW-0963">Cytoplasm</keyword>
<dbReference type="CDD" id="cd01335">
    <property type="entry name" value="Radical_SAM"/>
    <property type="match status" value="1"/>
</dbReference>
<dbReference type="PROSITE" id="PS51332">
    <property type="entry name" value="B12_BINDING"/>
    <property type="match status" value="1"/>
</dbReference>